<evidence type="ECO:0000313" key="1">
    <source>
        <dbReference type="EMBL" id="KAH7064953.1"/>
    </source>
</evidence>
<organism evidence="1 2">
    <name type="scientific">Macrophomina phaseolina</name>
    <dbReference type="NCBI Taxonomy" id="35725"/>
    <lineage>
        <taxon>Eukaryota</taxon>
        <taxon>Fungi</taxon>
        <taxon>Dikarya</taxon>
        <taxon>Ascomycota</taxon>
        <taxon>Pezizomycotina</taxon>
        <taxon>Dothideomycetes</taxon>
        <taxon>Dothideomycetes incertae sedis</taxon>
        <taxon>Botryosphaeriales</taxon>
        <taxon>Botryosphaeriaceae</taxon>
        <taxon>Macrophomina</taxon>
    </lineage>
</organism>
<evidence type="ECO:0000313" key="2">
    <source>
        <dbReference type="Proteomes" id="UP000774617"/>
    </source>
</evidence>
<protein>
    <submittedName>
        <fullName evidence="1">Uncharacterized protein</fullName>
    </submittedName>
</protein>
<comment type="caution">
    <text evidence="1">The sequence shown here is derived from an EMBL/GenBank/DDBJ whole genome shotgun (WGS) entry which is preliminary data.</text>
</comment>
<accession>A0ABQ8GUL7</accession>
<keyword evidence="2" id="KW-1185">Reference proteome</keyword>
<sequence length="211" mass="23705">MKAFHHTVLARLAPLPTLSPIVRSTNQHGPGRCSISMPCHIVFCQEQRCSMNFTYLWQSYVHFLSFFLLKKKKIIRTKHQLSMISHPHLSAWIREAMNTHVCSTSPHRCADHPGARTQLRISTQDCFVISMPNALVRPDSIAARSDKVAFPSFPHSQKDIPRLGRSCGEKKIIVERGARTSSGVVPAGLAPPRVPRLQTRLRMIGPARWAG</sequence>
<reference evidence="1 2" key="1">
    <citation type="journal article" date="2021" name="Nat. Commun.">
        <title>Genetic determinants of endophytism in the Arabidopsis root mycobiome.</title>
        <authorList>
            <person name="Mesny F."/>
            <person name="Miyauchi S."/>
            <person name="Thiergart T."/>
            <person name="Pickel B."/>
            <person name="Atanasova L."/>
            <person name="Karlsson M."/>
            <person name="Huettel B."/>
            <person name="Barry K.W."/>
            <person name="Haridas S."/>
            <person name="Chen C."/>
            <person name="Bauer D."/>
            <person name="Andreopoulos W."/>
            <person name="Pangilinan J."/>
            <person name="LaButti K."/>
            <person name="Riley R."/>
            <person name="Lipzen A."/>
            <person name="Clum A."/>
            <person name="Drula E."/>
            <person name="Henrissat B."/>
            <person name="Kohler A."/>
            <person name="Grigoriev I.V."/>
            <person name="Martin F.M."/>
            <person name="Hacquard S."/>
        </authorList>
    </citation>
    <scope>NUCLEOTIDE SEQUENCE [LARGE SCALE GENOMIC DNA]</scope>
    <source>
        <strain evidence="1 2">MPI-SDFR-AT-0080</strain>
    </source>
</reference>
<gene>
    <name evidence="1" type="ORF">B0J12DRAFT_19590</name>
</gene>
<dbReference type="Proteomes" id="UP000774617">
    <property type="component" value="Unassembled WGS sequence"/>
</dbReference>
<proteinExistence type="predicted"/>
<name>A0ABQ8GUL7_9PEZI</name>
<dbReference type="EMBL" id="JAGTJR010000001">
    <property type="protein sequence ID" value="KAH7064953.1"/>
    <property type="molecule type" value="Genomic_DNA"/>
</dbReference>